<dbReference type="PROSITE" id="PS50075">
    <property type="entry name" value="CARRIER"/>
    <property type="match status" value="1"/>
</dbReference>
<dbReference type="Proteomes" id="UP000188551">
    <property type="component" value="Unassembled WGS sequence"/>
</dbReference>
<dbReference type="OrthoDB" id="2472181at2"/>
<feature type="compositionally biased region" description="Polar residues" evidence="2">
    <location>
        <begin position="1"/>
        <end position="19"/>
    </location>
</feature>
<keyword evidence="7" id="KW-1185">Reference proteome</keyword>
<dbReference type="InterPro" id="IPR001242">
    <property type="entry name" value="Condensation_dom"/>
</dbReference>
<dbReference type="InterPro" id="IPR025110">
    <property type="entry name" value="AMP-bd_C"/>
</dbReference>
<dbReference type="InterPro" id="IPR023213">
    <property type="entry name" value="CAT-like_dom_sf"/>
</dbReference>
<evidence type="ECO:0000313" key="6">
    <source>
        <dbReference type="Proteomes" id="UP000014137"/>
    </source>
</evidence>
<feature type="region of interest" description="Disordered" evidence="2">
    <location>
        <begin position="1"/>
        <end position="21"/>
    </location>
</feature>
<dbReference type="InterPro" id="IPR042099">
    <property type="entry name" value="ANL_N_sf"/>
</dbReference>
<dbReference type="PANTHER" id="PTHR45527">
    <property type="entry name" value="NONRIBOSOMAL PEPTIDE SYNTHETASE"/>
    <property type="match status" value="1"/>
</dbReference>
<dbReference type="PATRIC" id="fig|1238180.3.peg.1042"/>
<organism evidence="4 6">
    <name type="scientific">Amycolatopsis azurea DSM 43854</name>
    <dbReference type="NCBI Taxonomy" id="1238180"/>
    <lineage>
        <taxon>Bacteria</taxon>
        <taxon>Bacillati</taxon>
        <taxon>Actinomycetota</taxon>
        <taxon>Actinomycetes</taxon>
        <taxon>Pseudonocardiales</taxon>
        <taxon>Pseudonocardiaceae</taxon>
        <taxon>Amycolatopsis</taxon>
    </lineage>
</organism>
<accession>M2QB96</accession>
<evidence type="ECO:0000259" key="3">
    <source>
        <dbReference type="PROSITE" id="PS50075"/>
    </source>
</evidence>
<dbReference type="FunFam" id="3.40.50.980:FF:000002">
    <property type="entry name" value="Enterobactin synthetase component F"/>
    <property type="match status" value="1"/>
</dbReference>
<dbReference type="GO" id="GO:0008610">
    <property type="term" value="P:lipid biosynthetic process"/>
    <property type="evidence" value="ECO:0007669"/>
    <property type="project" value="UniProtKB-ARBA"/>
</dbReference>
<dbReference type="AlphaFoldDB" id="M2QB96"/>
<keyword evidence="4" id="KW-0436">Ligase</keyword>
<dbReference type="Pfam" id="PF13193">
    <property type="entry name" value="AMP-binding_C"/>
    <property type="match status" value="1"/>
</dbReference>
<dbReference type="Gene3D" id="3.40.50.12780">
    <property type="entry name" value="N-terminal domain of ligase-like"/>
    <property type="match status" value="1"/>
</dbReference>
<dbReference type="Gene3D" id="3.30.559.30">
    <property type="entry name" value="Nonribosomal peptide synthetase, condensation domain"/>
    <property type="match status" value="1"/>
</dbReference>
<dbReference type="InterPro" id="IPR009081">
    <property type="entry name" value="PP-bd_ACP"/>
</dbReference>
<evidence type="ECO:0000256" key="2">
    <source>
        <dbReference type="SAM" id="MobiDB-lite"/>
    </source>
</evidence>
<evidence type="ECO:0000256" key="1">
    <source>
        <dbReference type="ARBA" id="ARBA00001957"/>
    </source>
</evidence>
<dbReference type="GO" id="GO:0043041">
    <property type="term" value="P:amino acid activation for nonribosomal peptide biosynthetic process"/>
    <property type="evidence" value="ECO:0007669"/>
    <property type="project" value="TreeGrafter"/>
</dbReference>
<feature type="domain" description="Carrier" evidence="3">
    <location>
        <begin position="982"/>
        <end position="1057"/>
    </location>
</feature>
<dbReference type="Pfam" id="PF00501">
    <property type="entry name" value="AMP-binding"/>
    <property type="match status" value="1"/>
</dbReference>
<dbReference type="InterPro" id="IPR000873">
    <property type="entry name" value="AMP-dep_synth/lig_dom"/>
</dbReference>
<dbReference type="InterPro" id="IPR036736">
    <property type="entry name" value="ACP-like_sf"/>
</dbReference>
<dbReference type="EMBL" id="MUXN01000002">
    <property type="protein sequence ID" value="OOC08108.1"/>
    <property type="molecule type" value="Genomic_DNA"/>
</dbReference>
<dbReference type="GO" id="GO:0016874">
    <property type="term" value="F:ligase activity"/>
    <property type="evidence" value="ECO:0007669"/>
    <property type="project" value="UniProtKB-KW"/>
</dbReference>
<dbReference type="InterPro" id="IPR045851">
    <property type="entry name" value="AMP-bd_C_sf"/>
</dbReference>
<evidence type="ECO:0000313" key="7">
    <source>
        <dbReference type="Proteomes" id="UP000188551"/>
    </source>
</evidence>
<evidence type="ECO:0000313" key="5">
    <source>
        <dbReference type="EMBL" id="OOC08108.1"/>
    </source>
</evidence>
<dbReference type="Proteomes" id="UP000014137">
    <property type="component" value="Unassembled WGS sequence"/>
</dbReference>
<comment type="caution">
    <text evidence="4">The sequence shown here is derived from an EMBL/GenBank/DDBJ whole genome shotgun (WGS) entry which is preliminary data.</text>
</comment>
<dbReference type="PANTHER" id="PTHR45527:SF1">
    <property type="entry name" value="FATTY ACID SYNTHASE"/>
    <property type="match status" value="1"/>
</dbReference>
<dbReference type="Pfam" id="PF00550">
    <property type="entry name" value="PP-binding"/>
    <property type="match status" value="1"/>
</dbReference>
<dbReference type="GO" id="GO:0031177">
    <property type="term" value="F:phosphopantetheine binding"/>
    <property type="evidence" value="ECO:0007669"/>
    <property type="project" value="TreeGrafter"/>
</dbReference>
<dbReference type="InterPro" id="IPR010071">
    <property type="entry name" value="AA_adenyl_dom"/>
</dbReference>
<dbReference type="Pfam" id="PF00668">
    <property type="entry name" value="Condensation"/>
    <property type="match status" value="1"/>
</dbReference>
<protein>
    <submittedName>
        <fullName evidence="4">Long-chain-fatty-acid--CoA ligase</fullName>
    </submittedName>
    <submittedName>
        <fullName evidence="5">Non-ribosomal peptide synthetase</fullName>
    </submittedName>
</protein>
<dbReference type="GO" id="GO:0005737">
    <property type="term" value="C:cytoplasm"/>
    <property type="evidence" value="ECO:0007669"/>
    <property type="project" value="TreeGrafter"/>
</dbReference>
<reference evidence="4 6" key="1">
    <citation type="submission" date="2012-10" db="EMBL/GenBank/DDBJ databases">
        <title>Genome assembly of Amycolatopsis azurea DSM 43854.</title>
        <authorList>
            <person name="Khatri I."/>
            <person name="Kaur I."/>
            <person name="Subramanian S."/>
            <person name="Mayilraj S."/>
        </authorList>
    </citation>
    <scope>NUCLEOTIDE SEQUENCE [LARGE SCALE GENOMIC DNA]</scope>
    <source>
        <strain evidence="4 6">DSM 43854</strain>
    </source>
</reference>
<dbReference type="PROSITE" id="PS00455">
    <property type="entry name" value="AMP_BINDING"/>
    <property type="match status" value="1"/>
</dbReference>
<evidence type="ECO:0000313" key="4">
    <source>
        <dbReference type="EMBL" id="EMD29315.1"/>
    </source>
</evidence>
<comment type="cofactor">
    <cofactor evidence="1">
        <name>pantetheine 4'-phosphate</name>
        <dbReference type="ChEBI" id="CHEBI:47942"/>
    </cofactor>
</comment>
<dbReference type="EMBL" id="ANMG01000005">
    <property type="protein sequence ID" value="EMD29315.1"/>
    <property type="molecule type" value="Genomic_DNA"/>
</dbReference>
<gene>
    <name evidence="5" type="ORF">B0293_04340</name>
    <name evidence="4" type="ORF">C791_5057</name>
</gene>
<dbReference type="GO" id="GO:0044550">
    <property type="term" value="P:secondary metabolite biosynthetic process"/>
    <property type="evidence" value="ECO:0007669"/>
    <property type="project" value="TreeGrafter"/>
</dbReference>
<dbReference type="FunFam" id="3.40.50.12780:FF:000012">
    <property type="entry name" value="Non-ribosomal peptide synthetase"/>
    <property type="match status" value="1"/>
</dbReference>
<dbReference type="Gene3D" id="3.30.300.30">
    <property type="match status" value="1"/>
</dbReference>
<reference evidence="5 7" key="2">
    <citation type="submission" date="2017-02" db="EMBL/GenBank/DDBJ databases">
        <title>Amycolatopsis azurea DSM 43854 draft genome.</title>
        <authorList>
            <person name="Mayilraj S."/>
        </authorList>
    </citation>
    <scope>NUCLEOTIDE SEQUENCE [LARGE SCALE GENOMIC DNA]</scope>
    <source>
        <strain evidence="5 7">DSM 43854</strain>
    </source>
</reference>
<dbReference type="NCBIfam" id="TIGR01733">
    <property type="entry name" value="AA-adenyl-dom"/>
    <property type="match status" value="1"/>
</dbReference>
<dbReference type="Gene3D" id="1.10.1200.10">
    <property type="entry name" value="ACP-like"/>
    <property type="match status" value="1"/>
</dbReference>
<name>M2QB96_9PSEU</name>
<dbReference type="InterPro" id="IPR020845">
    <property type="entry name" value="AMP-binding_CS"/>
</dbReference>
<dbReference type="CDD" id="cd17643">
    <property type="entry name" value="A_NRPS_Cytc1-like"/>
    <property type="match status" value="1"/>
</dbReference>
<proteinExistence type="predicted"/>
<dbReference type="SUPFAM" id="SSF56801">
    <property type="entry name" value="Acetyl-CoA synthetase-like"/>
    <property type="match status" value="1"/>
</dbReference>
<dbReference type="Gene3D" id="3.30.559.10">
    <property type="entry name" value="Chloramphenicol acetyltransferase-like domain"/>
    <property type="match status" value="1"/>
</dbReference>
<dbReference type="SUPFAM" id="SSF52777">
    <property type="entry name" value="CoA-dependent acyltransferases"/>
    <property type="match status" value="2"/>
</dbReference>
<dbReference type="FunFam" id="3.40.50.980:FF:000001">
    <property type="entry name" value="Non-ribosomal peptide synthetase"/>
    <property type="match status" value="1"/>
</dbReference>
<dbReference type="SUPFAM" id="SSF47336">
    <property type="entry name" value="ACP-like"/>
    <property type="match status" value="1"/>
</dbReference>
<sequence>MTKESPTVRSTPAAGTTPGSRKGIEDVYGLAPIQQGLLFEQLKRPEAGVYIEQLLLTFAGTLDTAAFQRAWQQVVDRHPILRTSFHWRPEGLPLQVVHGTAELPLEVLDWQHIPVAEQQEKIDAWLDRERIEGFEPEKAPLMRITVIRSEPQTWIFAWRLSHLLMDGWSFGLAVSDFIAAYRAECLGHQVDFRPMRPYRDYVAWWSGRDGTDSLEFWRRELAGFEPPEPLFLGGEPPADGEPSHGFVELMLTDLEPGLRELARVNQLTLNTIVQGAWLIVLSHYYGTNDVACGFTMAHRPAELRGAETILGPLIATMPVREVLEPTRAALSWLKDFQVHIAAVREHTTMPLFDVQRVLGRPLDVPLLESSVSYENMPMPDFALEETGMKLTGMRYDGRPHYPITMVIMPGDGMPLRVIYDRSRFSSVAAQRFCDQLRDVLKGMVDRPELTLGELSPGAAAASPISGSATLEVESATLPATFAGHARRNPSAEALSFGGHRYSYGELDSRSDAVAARLQALGVGPGDRVGLCLDRSAVLVTAILGVLKTGAAYVPLDPEHPADRLAGMVADARPGAVVTTAEFAGRVPDTTIPVLVLDETVLSTPGVVTAVETDADSAAYVLYTSGSTGRPKAVVVTHRNVQSLLAAGREVFGFDGDDVWTFSHSFAFDYSVWEIWGALGNGARLVVVPQWTVRAPDEFLALVREERVTVCSQTPTLFEHFAEAEARAPGELALRRIFIGGDRLHSAPVRTWFDRHGDSAPQVYNLYGVTEAAVVSTYHRITDGDVRDDAPLPIGRALPNQRIYLLDERGRPVPEGTRGELCVAGPAVAAGYHDRDELTARRFGVEPAAPGARLYRTGDLARALPGGALQYLGRGDGQVKVRGHRVELGEIESVLRGHPGVRSVVATTRPDGSGTASIVAYAVPAEGDLDAEELRAFASRQLPEHMVPAAIGVLDDLPTTVGGKIDVHALPGLEISGRDGHVPPRTGIEQELATVLSGLVAAGEIGRHDRFAELGLHSAHLMRLMTILRSRWGVSVPLRELYVSQTLEDLALLVEGARA</sequence>